<dbReference type="EC" id="3.2.1.55" evidence="3"/>
<dbReference type="Pfam" id="PF22848">
    <property type="entry name" value="ASD1_dom"/>
    <property type="match status" value="1"/>
</dbReference>
<evidence type="ECO:0000256" key="4">
    <source>
        <dbReference type="ARBA" id="ARBA00022729"/>
    </source>
</evidence>
<accession>A0A3E3J5S5</accession>
<dbReference type="Proteomes" id="UP000261166">
    <property type="component" value="Unassembled WGS sequence"/>
</dbReference>
<dbReference type="InterPro" id="IPR010720">
    <property type="entry name" value="Alpha-L-AF_C"/>
</dbReference>
<dbReference type="InterPro" id="IPR013780">
    <property type="entry name" value="Glyco_hydro_b"/>
</dbReference>
<dbReference type="InterPro" id="IPR051563">
    <property type="entry name" value="Glycosyl_Hydrolase_51"/>
</dbReference>
<dbReference type="Pfam" id="PF06964">
    <property type="entry name" value="Alpha-L-AF_C"/>
    <property type="match status" value="1"/>
</dbReference>
<comment type="caution">
    <text evidence="8">The sequence shown here is derived from an EMBL/GenBank/DDBJ whole genome shotgun (WGS) entry which is preliminary data.</text>
</comment>
<dbReference type="SMART" id="SM00813">
    <property type="entry name" value="Alpha-L-AF_C"/>
    <property type="match status" value="1"/>
</dbReference>
<evidence type="ECO:0000313" key="8">
    <source>
        <dbReference type="EMBL" id="RGE74675.1"/>
    </source>
</evidence>
<protein>
    <recommendedName>
        <fullName evidence="3">non-reducing end alpha-L-arabinofuranosidase</fullName>
        <ecNumber evidence="3">3.2.1.55</ecNumber>
    </recommendedName>
</protein>
<keyword evidence="5" id="KW-0378">Hydrolase</keyword>
<dbReference type="InterPro" id="IPR055235">
    <property type="entry name" value="ASD1_cat"/>
</dbReference>
<evidence type="ECO:0000256" key="5">
    <source>
        <dbReference type="ARBA" id="ARBA00022801"/>
    </source>
</evidence>
<dbReference type="PANTHER" id="PTHR31776">
    <property type="entry name" value="ALPHA-L-ARABINOFURANOSIDASE 1"/>
    <property type="match status" value="1"/>
</dbReference>
<dbReference type="InterPro" id="IPR017853">
    <property type="entry name" value="GH"/>
</dbReference>
<dbReference type="SUPFAM" id="SSF51445">
    <property type="entry name" value="(Trans)glycosidases"/>
    <property type="match status" value="1"/>
</dbReference>
<evidence type="ECO:0000256" key="3">
    <source>
        <dbReference type="ARBA" id="ARBA00012670"/>
    </source>
</evidence>
<comment type="catalytic activity">
    <reaction evidence="1">
        <text>Hydrolysis of terminal non-reducing alpha-L-arabinofuranoside residues in alpha-L-arabinosides.</text>
        <dbReference type="EC" id="3.2.1.55"/>
    </reaction>
</comment>
<sequence>MDRRGYLCSGTMITRILNCGCPWRMPLCRESIRITGDDMKNTIHIHTEKVKFPTAPEFYGLFFEDINHAADGGLYPEMIRNRAFEDSLLPEGCTTDPDQRIFVTEYGWPGAFNHGEGMDEWAAAVPDTEIPGWYAQDASFSLLTEGTLNPNRKAALRTTFAPGGKIYNIGYFGVPVKEGEEYHFYFFVQSDAAAGLTVALESEEGVSLGSSRLTLQKSGGYLRYDCDLTACGTDFKGRISISCDGACTVTLGFTSLMPKKTFKGHGLREDLAMALKNTHAKFIRFPGGCVVEGINEQNSLRFSRTIGPVWERPSAQLMWHYRTTNGLGFHEYLQLCEDLEMEAMYVCNCGMSCQARHGGGFSEETTREYLEEALHALEYALGSEDTPYGSLRAQYGRKEPFRLKYVEIGNENFGPEYNERYELFYHALKAAFPQVIYISNGHTEREKLPTDFADEHYYDAPEFFLENVDLFDDYDRSGPKIFLGEYAVNGGNTIASMECALAESAFLLGAEKNQDIVRLTAYAPLFQNSDYTAWKPNMIVFDNHQVYGIPSYHAVSLLGKYRGDEVVETETESEAKPPVYKGIPGIMCEKEGLLFKNARINGRPVEVSKCIYGEIEEAGDAWRMVFGNRKHHCTGKSREWNEAFEEFIGSGSFHENPVIWAAFGTDELEEYTFEIDIKCEEDNPLTLSAWNHHPETDAGCNEPKDTEWTTRTVRNQVWKLEKGRSATRVPRFFDKPLSEEEQVPVSIPYGEYNHYKMVCQPCGYECYINDRLVQKKTHVLHPLINALAVQDKEKIYLKMVNVDEEDREVRICTDCAVTQEVLAEVLAADPGAVNSFEDKEHVSAVCRRIPGGSEFTYRIPAHSVNVLVMEKEGRKSLC</sequence>
<gene>
    <name evidence="8" type="ORF">DWY69_01580</name>
</gene>
<name>A0A3E3J5S5_9FIRM</name>
<evidence type="ECO:0000256" key="2">
    <source>
        <dbReference type="ARBA" id="ARBA00007186"/>
    </source>
</evidence>
<keyword evidence="4" id="KW-0732">Signal</keyword>
<evidence type="ECO:0000313" key="9">
    <source>
        <dbReference type="Proteomes" id="UP000261166"/>
    </source>
</evidence>
<dbReference type="Gene3D" id="2.60.40.1180">
    <property type="entry name" value="Golgi alpha-mannosidase II"/>
    <property type="match status" value="1"/>
</dbReference>
<feature type="domain" description="Alpha-L-arabinofuranosidase C-terminal" evidence="7">
    <location>
        <begin position="484"/>
        <end position="863"/>
    </location>
</feature>
<evidence type="ECO:0000256" key="1">
    <source>
        <dbReference type="ARBA" id="ARBA00001462"/>
    </source>
</evidence>
<dbReference type="AlphaFoldDB" id="A0A3E3J5S5"/>
<proteinExistence type="inferred from homology"/>
<dbReference type="PANTHER" id="PTHR31776:SF0">
    <property type="entry name" value="ALPHA-L-ARABINOFURANOSIDASE 1"/>
    <property type="match status" value="1"/>
</dbReference>
<dbReference type="EMBL" id="QVLU01000001">
    <property type="protein sequence ID" value="RGE74675.1"/>
    <property type="molecule type" value="Genomic_DNA"/>
</dbReference>
<keyword evidence="6" id="KW-0325">Glycoprotein</keyword>
<organism evidence="8 9">
    <name type="scientific">Eisenbergiella massiliensis</name>
    <dbReference type="NCBI Taxonomy" id="1720294"/>
    <lineage>
        <taxon>Bacteria</taxon>
        <taxon>Bacillati</taxon>
        <taxon>Bacillota</taxon>
        <taxon>Clostridia</taxon>
        <taxon>Lachnospirales</taxon>
        <taxon>Lachnospiraceae</taxon>
        <taxon>Eisenbergiella</taxon>
    </lineage>
</organism>
<reference evidence="8 9" key="1">
    <citation type="submission" date="2018-08" db="EMBL/GenBank/DDBJ databases">
        <title>A genome reference for cultivated species of the human gut microbiota.</title>
        <authorList>
            <person name="Zou Y."/>
            <person name="Xue W."/>
            <person name="Luo G."/>
        </authorList>
    </citation>
    <scope>NUCLEOTIDE SEQUENCE [LARGE SCALE GENOMIC DNA]</scope>
    <source>
        <strain evidence="8 9">AF26-4BH</strain>
    </source>
</reference>
<dbReference type="GO" id="GO:0046556">
    <property type="term" value="F:alpha-L-arabinofuranosidase activity"/>
    <property type="evidence" value="ECO:0007669"/>
    <property type="project" value="UniProtKB-EC"/>
</dbReference>
<comment type="similarity">
    <text evidence="2">Belongs to the glycosyl hydrolase 51 family.</text>
</comment>
<dbReference type="GO" id="GO:0046373">
    <property type="term" value="P:L-arabinose metabolic process"/>
    <property type="evidence" value="ECO:0007669"/>
    <property type="project" value="InterPro"/>
</dbReference>
<evidence type="ECO:0000259" key="7">
    <source>
        <dbReference type="SMART" id="SM00813"/>
    </source>
</evidence>
<dbReference type="OrthoDB" id="2061092at2"/>
<dbReference type="Gene3D" id="3.20.20.80">
    <property type="entry name" value="Glycosidases"/>
    <property type="match status" value="1"/>
</dbReference>
<evidence type="ECO:0000256" key="6">
    <source>
        <dbReference type="ARBA" id="ARBA00023180"/>
    </source>
</evidence>